<reference evidence="1 2" key="1">
    <citation type="submission" date="2018-08" db="EMBL/GenBank/DDBJ databases">
        <title>Genome sequence of Methylocystis hirsuta CSC1, a methanotroph able to accumulate PHAs.</title>
        <authorList>
            <person name="Bordel S."/>
            <person name="Rodriguez E."/>
            <person name="Gancedo J."/>
            <person name="Munoz R."/>
        </authorList>
    </citation>
    <scope>NUCLEOTIDE SEQUENCE [LARGE SCALE GENOMIC DNA]</scope>
    <source>
        <strain evidence="1 2">CSC1</strain>
    </source>
</reference>
<evidence type="ECO:0000313" key="1">
    <source>
        <dbReference type="EMBL" id="RNJ49406.1"/>
    </source>
</evidence>
<dbReference type="GO" id="GO:0003676">
    <property type="term" value="F:nucleic acid binding"/>
    <property type="evidence" value="ECO:0007669"/>
    <property type="project" value="InterPro"/>
</dbReference>
<dbReference type="Proteomes" id="UP000268623">
    <property type="component" value="Unassembled WGS sequence"/>
</dbReference>
<gene>
    <name evidence="1" type="ORF">D1O30_07110</name>
</gene>
<keyword evidence="2" id="KW-1185">Reference proteome</keyword>
<protein>
    <submittedName>
        <fullName evidence="1">Uncharacterized protein</fullName>
    </submittedName>
</protein>
<dbReference type="Gene3D" id="3.30.420.10">
    <property type="entry name" value="Ribonuclease H-like superfamily/Ribonuclease H"/>
    <property type="match status" value="1"/>
</dbReference>
<comment type="caution">
    <text evidence="1">The sequence shown here is derived from an EMBL/GenBank/DDBJ whole genome shotgun (WGS) entry which is preliminary data.</text>
</comment>
<dbReference type="OrthoDB" id="2990050at2"/>
<dbReference type="InterPro" id="IPR012337">
    <property type="entry name" value="RNaseH-like_sf"/>
</dbReference>
<proteinExistence type="predicted"/>
<dbReference type="RefSeq" id="WP_123175372.1">
    <property type="nucleotide sequence ID" value="NZ_QWDD01000001.1"/>
</dbReference>
<dbReference type="InterPro" id="IPR036397">
    <property type="entry name" value="RNaseH_sf"/>
</dbReference>
<name>A0A3M9XP23_9HYPH</name>
<sequence>MPAILGVDLGTKCGWAHLNTNSQGSAIISGVWDCSIRSGVDSPAIRFLKFEKNLDGVLSLSPDMVFYEIVRAHRGVKAAHMYGAFQQKLFERCDYFGVPYEGVSVQAIKKFATGKGNAPKEDVIAAVRVWGFHPKDDNEADAIALARLGWEQYGS</sequence>
<evidence type="ECO:0000313" key="2">
    <source>
        <dbReference type="Proteomes" id="UP000268623"/>
    </source>
</evidence>
<dbReference type="AlphaFoldDB" id="A0A3M9XP23"/>
<dbReference type="SUPFAM" id="SSF53098">
    <property type="entry name" value="Ribonuclease H-like"/>
    <property type="match status" value="1"/>
</dbReference>
<organism evidence="1 2">
    <name type="scientific">Methylocystis hirsuta</name>
    <dbReference type="NCBI Taxonomy" id="369798"/>
    <lineage>
        <taxon>Bacteria</taxon>
        <taxon>Pseudomonadati</taxon>
        <taxon>Pseudomonadota</taxon>
        <taxon>Alphaproteobacteria</taxon>
        <taxon>Hyphomicrobiales</taxon>
        <taxon>Methylocystaceae</taxon>
        <taxon>Methylocystis</taxon>
    </lineage>
</organism>
<accession>A0A3M9XP23</accession>
<dbReference type="EMBL" id="QWDD01000001">
    <property type="protein sequence ID" value="RNJ49406.1"/>
    <property type="molecule type" value="Genomic_DNA"/>
</dbReference>